<dbReference type="CDD" id="cd00130">
    <property type="entry name" value="PAS"/>
    <property type="match status" value="1"/>
</dbReference>
<dbReference type="Pfam" id="PF02954">
    <property type="entry name" value="HTH_8"/>
    <property type="match status" value="1"/>
</dbReference>
<dbReference type="SUPFAM" id="SSF52540">
    <property type="entry name" value="P-loop containing nucleoside triphosphate hydrolases"/>
    <property type="match status" value="1"/>
</dbReference>
<dbReference type="Gene3D" id="1.10.8.60">
    <property type="match status" value="1"/>
</dbReference>
<gene>
    <name evidence="7" type="ORF">O0R46_08760</name>
</gene>
<feature type="domain" description="Sigma-54 factor interaction" evidence="5">
    <location>
        <begin position="225"/>
        <end position="454"/>
    </location>
</feature>
<dbReference type="RefSeq" id="WP_269311376.1">
    <property type="nucleotide sequence ID" value="NZ_CP114052.1"/>
</dbReference>
<dbReference type="InterPro" id="IPR002078">
    <property type="entry name" value="Sigma_54_int"/>
</dbReference>
<dbReference type="SUPFAM" id="SSF55785">
    <property type="entry name" value="PYP-like sensor domain (PAS domain)"/>
    <property type="match status" value="1"/>
</dbReference>
<dbReference type="PROSITE" id="PS50112">
    <property type="entry name" value="PAS"/>
    <property type="match status" value="1"/>
</dbReference>
<proteinExistence type="predicted"/>
<dbReference type="PROSITE" id="PS00676">
    <property type="entry name" value="SIGMA54_INTERACT_2"/>
    <property type="match status" value="1"/>
</dbReference>
<dbReference type="InterPro" id="IPR003593">
    <property type="entry name" value="AAA+_ATPase"/>
</dbReference>
<evidence type="ECO:0000313" key="8">
    <source>
        <dbReference type="Proteomes" id="UP001164187"/>
    </source>
</evidence>
<dbReference type="Gene3D" id="3.30.450.20">
    <property type="entry name" value="PAS domain"/>
    <property type="match status" value="1"/>
</dbReference>
<evidence type="ECO:0000256" key="2">
    <source>
        <dbReference type="ARBA" id="ARBA00022840"/>
    </source>
</evidence>
<dbReference type="InterPro" id="IPR002197">
    <property type="entry name" value="HTH_Fis"/>
</dbReference>
<dbReference type="InterPro" id="IPR025943">
    <property type="entry name" value="Sigma_54_int_dom_ATP-bd_2"/>
</dbReference>
<dbReference type="Proteomes" id="UP001164187">
    <property type="component" value="Chromosome"/>
</dbReference>
<dbReference type="Pfam" id="PF00158">
    <property type="entry name" value="Sigma54_activat"/>
    <property type="match status" value="1"/>
</dbReference>
<dbReference type="InterPro" id="IPR035965">
    <property type="entry name" value="PAS-like_dom_sf"/>
</dbReference>
<evidence type="ECO:0000256" key="4">
    <source>
        <dbReference type="ARBA" id="ARBA00023163"/>
    </source>
</evidence>
<evidence type="ECO:0000256" key="3">
    <source>
        <dbReference type="ARBA" id="ARBA00023015"/>
    </source>
</evidence>
<evidence type="ECO:0000259" key="6">
    <source>
        <dbReference type="PROSITE" id="PS50112"/>
    </source>
</evidence>
<dbReference type="InterPro" id="IPR027417">
    <property type="entry name" value="P-loop_NTPase"/>
</dbReference>
<sequence>MNYFLLTSIVMNINTPCFLRKKRASIVCRNYHMSFIDKFLENHELPKLEDIDFKRVSTEYENIMYFQIEKTSLKGMMYAVNIEEQDYELYIFEKNFASDRLITNVIEHIDEIVVIFDEKGVLQRMNSICDQILPFKRSEVLGKNIRQLVSDKKVENPIISQMIETKKNVYKEITYPNGKVISYTAIPIFGSSGRLKGGVLTGRDVSRIINLAKTSSLLNDDRVEYISNSKEIDKVKGIIERVAPSDAPIFIVGESGVGKEIIARTVLNQSLRRDKAFVAINCASIPAELIESELFGYEKGAFTGASKEGKVGLIEAANGGTLFLDEIGELPLQMQKKFLRVIQESSLTRIGGIKPRKIDVRYICATNKTGEELKNPKIFRQDLYYRLNVIPLIIPPLRERREDILPIANYYIEYFNNRYNRKIKLSAEAEDILWNNDWKGNIRELRNVMERLVILSAQENIYSDQIQRVLALGQVNNIPAESDSLKEKRMCHTCEFMNPSEEVDIDNKIIIDNIMNIDEAHRIVEQEILKRAVAKYGNITKAAEAVGINPSTVYRKIKSGYIEI</sequence>
<dbReference type="PROSITE" id="PS50045">
    <property type="entry name" value="SIGMA54_INTERACT_4"/>
    <property type="match status" value="1"/>
</dbReference>
<protein>
    <submittedName>
        <fullName evidence="7">Sigma 54-interacting transcriptional regulator</fullName>
    </submittedName>
</protein>
<evidence type="ECO:0000313" key="7">
    <source>
        <dbReference type="EMBL" id="WAW14679.1"/>
    </source>
</evidence>
<dbReference type="SMART" id="SM00382">
    <property type="entry name" value="AAA"/>
    <property type="match status" value="1"/>
</dbReference>
<organism evidence="7 8">
    <name type="scientific">Peptostreptococcus equinus</name>
    <dbReference type="NCBI Taxonomy" id="3003601"/>
    <lineage>
        <taxon>Bacteria</taxon>
        <taxon>Bacillati</taxon>
        <taxon>Bacillota</taxon>
        <taxon>Clostridia</taxon>
        <taxon>Peptostreptococcales</taxon>
        <taxon>Peptostreptococcaceae</taxon>
        <taxon>Peptostreptococcus</taxon>
    </lineage>
</organism>
<dbReference type="PANTHER" id="PTHR32071">
    <property type="entry name" value="TRANSCRIPTIONAL REGULATORY PROTEIN"/>
    <property type="match status" value="1"/>
</dbReference>
<dbReference type="CDD" id="cd00009">
    <property type="entry name" value="AAA"/>
    <property type="match status" value="1"/>
</dbReference>
<dbReference type="Pfam" id="PF25601">
    <property type="entry name" value="AAA_lid_14"/>
    <property type="match status" value="1"/>
</dbReference>
<keyword evidence="2" id="KW-0067">ATP-binding</keyword>
<evidence type="ECO:0000259" key="5">
    <source>
        <dbReference type="PROSITE" id="PS50045"/>
    </source>
</evidence>
<keyword evidence="1" id="KW-0547">Nucleotide-binding</keyword>
<dbReference type="SUPFAM" id="SSF46689">
    <property type="entry name" value="Homeodomain-like"/>
    <property type="match status" value="1"/>
</dbReference>
<keyword evidence="4" id="KW-0804">Transcription</keyword>
<dbReference type="InterPro" id="IPR009057">
    <property type="entry name" value="Homeodomain-like_sf"/>
</dbReference>
<dbReference type="NCBIfam" id="TIGR00229">
    <property type="entry name" value="sensory_box"/>
    <property type="match status" value="1"/>
</dbReference>
<name>A0ABY7JMT4_9FIRM</name>
<feature type="domain" description="PAS" evidence="6">
    <location>
        <begin position="98"/>
        <end position="149"/>
    </location>
</feature>
<evidence type="ECO:0000256" key="1">
    <source>
        <dbReference type="ARBA" id="ARBA00022741"/>
    </source>
</evidence>
<keyword evidence="3" id="KW-0805">Transcription regulation</keyword>
<dbReference type="InterPro" id="IPR000014">
    <property type="entry name" value="PAS"/>
</dbReference>
<reference evidence="7" key="1">
    <citation type="submission" date="2022-12" db="EMBL/GenBank/DDBJ databases">
        <title>Peptostreptococcus.</title>
        <authorList>
            <person name="Lee S.H."/>
        </authorList>
    </citation>
    <scope>NUCLEOTIDE SEQUENCE</scope>
    <source>
        <strain evidence="7">CBA3647</strain>
    </source>
</reference>
<dbReference type="InterPro" id="IPR025662">
    <property type="entry name" value="Sigma_54_int_dom_ATP-bd_1"/>
</dbReference>
<dbReference type="Gene3D" id="3.40.50.300">
    <property type="entry name" value="P-loop containing nucleotide triphosphate hydrolases"/>
    <property type="match status" value="1"/>
</dbReference>
<dbReference type="Gene3D" id="1.10.10.60">
    <property type="entry name" value="Homeodomain-like"/>
    <property type="match status" value="1"/>
</dbReference>
<dbReference type="InterPro" id="IPR058031">
    <property type="entry name" value="AAA_lid_NorR"/>
</dbReference>
<dbReference type="Pfam" id="PF13426">
    <property type="entry name" value="PAS_9"/>
    <property type="match status" value="1"/>
</dbReference>
<accession>A0ABY7JMT4</accession>
<dbReference type="EMBL" id="CP114052">
    <property type="protein sequence ID" value="WAW14679.1"/>
    <property type="molecule type" value="Genomic_DNA"/>
</dbReference>
<keyword evidence="8" id="KW-1185">Reference proteome</keyword>
<dbReference type="PROSITE" id="PS00675">
    <property type="entry name" value="SIGMA54_INTERACT_1"/>
    <property type="match status" value="1"/>
</dbReference>